<dbReference type="Proteomes" id="UP000002377">
    <property type="component" value="Chromosome"/>
</dbReference>
<dbReference type="EMBL" id="CP002028">
    <property type="protein sequence ID" value="ADG82816.1"/>
    <property type="molecule type" value="Genomic_DNA"/>
</dbReference>
<dbReference type="HOGENOM" id="CLU_104072_1_2_9"/>
<gene>
    <name evidence="1" type="ordered locus">TherJR_1967</name>
</gene>
<protein>
    <recommendedName>
        <fullName evidence="3">Metal dependent phosphohydrolase</fullName>
    </recommendedName>
</protein>
<dbReference type="RefSeq" id="WP_013120824.1">
    <property type="nucleotide sequence ID" value="NC_014152.1"/>
</dbReference>
<sequence>MKNQSKSKHKSENGIPANREYEQCVKDLLDTRPVKMMKKFRHHHSVTCFDHCLNVSWYSFMVCRSLHLNYRAAARGGLLHDLFLYDWRTTTLSEGKHAFRHPKIALSNADKICTLNDIERDIIEKHMWPLTLRPPRYIESLVVCLVDKYCAVTEIISSSAKEASSITSKVLLGLKTLFD</sequence>
<accession>D5X896</accession>
<evidence type="ECO:0000313" key="1">
    <source>
        <dbReference type="EMBL" id="ADG82816.1"/>
    </source>
</evidence>
<dbReference type="STRING" id="635013.TherJR_1967"/>
<dbReference type="AlphaFoldDB" id="D5X896"/>
<keyword evidence="2" id="KW-1185">Reference proteome</keyword>
<evidence type="ECO:0008006" key="3">
    <source>
        <dbReference type="Google" id="ProtNLM"/>
    </source>
</evidence>
<dbReference type="eggNOG" id="COG1418">
    <property type="taxonomic scope" value="Bacteria"/>
</dbReference>
<proteinExistence type="predicted"/>
<dbReference type="Gene3D" id="1.10.3210.10">
    <property type="entry name" value="Hypothetical protein af1432"/>
    <property type="match status" value="1"/>
</dbReference>
<reference evidence="1 2" key="1">
    <citation type="submission" date="2010-05" db="EMBL/GenBank/DDBJ databases">
        <title>Complete sequence of Thermincola sp. JR.</title>
        <authorList>
            <consortium name="US DOE Joint Genome Institute"/>
            <person name="Lucas S."/>
            <person name="Copeland A."/>
            <person name="Lapidus A."/>
            <person name="Cheng J.-F."/>
            <person name="Bruce D."/>
            <person name="Goodwin L."/>
            <person name="Pitluck S."/>
            <person name="Chertkov O."/>
            <person name="Detter J.C."/>
            <person name="Han C."/>
            <person name="Tapia R."/>
            <person name="Land M."/>
            <person name="Hauser L."/>
            <person name="Kyrpides N."/>
            <person name="Mikhailova N."/>
            <person name="Hazen T.C."/>
            <person name="Woyke T."/>
        </authorList>
    </citation>
    <scope>NUCLEOTIDE SEQUENCE [LARGE SCALE GENOMIC DNA]</scope>
    <source>
        <strain evidence="1 2">JR</strain>
    </source>
</reference>
<organism evidence="1 2">
    <name type="scientific">Thermincola potens (strain JR)</name>
    <dbReference type="NCBI Taxonomy" id="635013"/>
    <lineage>
        <taxon>Bacteria</taxon>
        <taxon>Bacillati</taxon>
        <taxon>Bacillota</taxon>
        <taxon>Clostridia</taxon>
        <taxon>Eubacteriales</taxon>
        <taxon>Thermincolaceae</taxon>
        <taxon>Thermincola</taxon>
    </lineage>
</organism>
<dbReference type="SUPFAM" id="SSF109604">
    <property type="entry name" value="HD-domain/PDEase-like"/>
    <property type="match status" value="1"/>
</dbReference>
<dbReference type="OrthoDB" id="360187at2"/>
<evidence type="ECO:0000313" key="2">
    <source>
        <dbReference type="Proteomes" id="UP000002377"/>
    </source>
</evidence>
<dbReference type="KEGG" id="tjr:TherJR_1967"/>
<name>D5X896_THEPJ</name>
<dbReference type="CDD" id="cd00077">
    <property type="entry name" value="HDc"/>
    <property type="match status" value="1"/>
</dbReference>
<dbReference type="InterPro" id="IPR003607">
    <property type="entry name" value="HD/PDEase_dom"/>
</dbReference>